<organism evidence="1 2">
    <name type="scientific">Athelia psychrophila</name>
    <dbReference type="NCBI Taxonomy" id="1759441"/>
    <lineage>
        <taxon>Eukaryota</taxon>
        <taxon>Fungi</taxon>
        <taxon>Dikarya</taxon>
        <taxon>Basidiomycota</taxon>
        <taxon>Agaricomycotina</taxon>
        <taxon>Agaricomycetes</taxon>
        <taxon>Agaricomycetidae</taxon>
        <taxon>Atheliales</taxon>
        <taxon>Atheliaceae</taxon>
        <taxon>Athelia</taxon>
    </lineage>
</organism>
<proteinExistence type="predicted"/>
<dbReference type="EMBL" id="KV417570">
    <property type="protein sequence ID" value="KZP18663.1"/>
    <property type="molecule type" value="Genomic_DNA"/>
</dbReference>
<dbReference type="AlphaFoldDB" id="A0A166HAX4"/>
<sequence length="96" mass="10761">MYEYPDAASTRMLVHSERPVVQTYDRGGQVQGTRRQMPELKPGLSVVCTLNLAAYSHINALEISLRFWYGWVAIGHDVIPKAVFRPSGLEQASLNT</sequence>
<dbReference type="Proteomes" id="UP000076532">
    <property type="component" value="Unassembled WGS sequence"/>
</dbReference>
<reference evidence="1 2" key="1">
    <citation type="journal article" date="2016" name="Mol. Biol. Evol.">
        <title>Comparative Genomics of Early-Diverging Mushroom-Forming Fungi Provides Insights into the Origins of Lignocellulose Decay Capabilities.</title>
        <authorList>
            <person name="Nagy L.G."/>
            <person name="Riley R."/>
            <person name="Tritt A."/>
            <person name="Adam C."/>
            <person name="Daum C."/>
            <person name="Floudas D."/>
            <person name="Sun H."/>
            <person name="Yadav J.S."/>
            <person name="Pangilinan J."/>
            <person name="Larsson K.H."/>
            <person name="Matsuura K."/>
            <person name="Barry K."/>
            <person name="Labutti K."/>
            <person name="Kuo R."/>
            <person name="Ohm R.A."/>
            <person name="Bhattacharya S.S."/>
            <person name="Shirouzu T."/>
            <person name="Yoshinaga Y."/>
            <person name="Martin F.M."/>
            <person name="Grigoriev I.V."/>
            <person name="Hibbett D.S."/>
        </authorList>
    </citation>
    <scope>NUCLEOTIDE SEQUENCE [LARGE SCALE GENOMIC DNA]</scope>
    <source>
        <strain evidence="1 2">CBS 109695</strain>
    </source>
</reference>
<keyword evidence="2" id="KW-1185">Reference proteome</keyword>
<accession>A0A166HAX4</accession>
<name>A0A166HAX4_9AGAM</name>
<evidence type="ECO:0000313" key="1">
    <source>
        <dbReference type="EMBL" id="KZP18663.1"/>
    </source>
</evidence>
<protein>
    <submittedName>
        <fullName evidence="1">Uncharacterized protein</fullName>
    </submittedName>
</protein>
<evidence type="ECO:0000313" key="2">
    <source>
        <dbReference type="Proteomes" id="UP000076532"/>
    </source>
</evidence>
<gene>
    <name evidence="1" type="ORF">FIBSPDRAFT_863455</name>
</gene>